<proteinExistence type="predicted"/>
<reference evidence="1 2" key="1">
    <citation type="submission" date="2023-09" db="EMBL/GenBank/DDBJ databases">
        <authorList>
            <person name="Rey-Velasco X."/>
        </authorList>
    </citation>
    <scope>NUCLEOTIDE SEQUENCE [LARGE SCALE GENOMIC DNA]</scope>
    <source>
        <strain evidence="1 2">F260</strain>
    </source>
</reference>
<keyword evidence="2" id="KW-1185">Reference proteome</keyword>
<evidence type="ECO:0000313" key="2">
    <source>
        <dbReference type="Proteomes" id="UP001245285"/>
    </source>
</evidence>
<comment type="caution">
    <text evidence="1">The sequence shown here is derived from an EMBL/GenBank/DDBJ whole genome shotgun (WGS) entry which is preliminary data.</text>
</comment>
<sequence>MRKDIDIPEVKDVHVAVVREFNKEFRSDEWNAYIINNRGISIEMILIVARGFEGKKETSTMRRKLEKLPPHSFAKIEYMQDEVTALNNEFLVTFFAENRMFEKKFFFPKNSISEDVATTIPVIPKKGVLAE</sequence>
<dbReference type="RefSeq" id="WP_311493865.1">
    <property type="nucleotide sequence ID" value="NZ_JAVRHO010000003.1"/>
</dbReference>
<protein>
    <recommendedName>
        <fullName evidence="3">Phenylalanyl-tRNA synthetase subunit alpha</fullName>
    </recommendedName>
</protein>
<name>A0ABU3CH54_9FLAO</name>
<accession>A0ABU3CH54</accession>
<dbReference type="EMBL" id="JAVRHO010000003">
    <property type="protein sequence ID" value="MDT0645680.1"/>
    <property type="molecule type" value="Genomic_DNA"/>
</dbReference>
<dbReference type="Proteomes" id="UP001245285">
    <property type="component" value="Unassembled WGS sequence"/>
</dbReference>
<evidence type="ECO:0008006" key="3">
    <source>
        <dbReference type="Google" id="ProtNLM"/>
    </source>
</evidence>
<gene>
    <name evidence="1" type="ORF">RM545_03165</name>
</gene>
<evidence type="ECO:0000313" key="1">
    <source>
        <dbReference type="EMBL" id="MDT0645680.1"/>
    </source>
</evidence>
<organism evidence="1 2">
    <name type="scientific">Autumnicola lenta</name>
    <dbReference type="NCBI Taxonomy" id="3075593"/>
    <lineage>
        <taxon>Bacteria</taxon>
        <taxon>Pseudomonadati</taxon>
        <taxon>Bacteroidota</taxon>
        <taxon>Flavobacteriia</taxon>
        <taxon>Flavobacteriales</taxon>
        <taxon>Flavobacteriaceae</taxon>
        <taxon>Autumnicola</taxon>
    </lineage>
</organism>